<sequence>MVRYFPPSKTTEIRRQITLFAQDEDETLRDACEHYIDYSSNALAMDLMRTSRLETVFSKKTGCSSAHCANLTCSTRCLNK</sequence>
<gene>
    <name evidence="1" type="ORF">LTRI10_LOCUS8695</name>
</gene>
<accession>A0AAV2CXQ7</accession>
<reference evidence="1 2" key="1">
    <citation type="submission" date="2024-04" db="EMBL/GenBank/DDBJ databases">
        <authorList>
            <person name="Fracassetti M."/>
        </authorList>
    </citation>
    <scope>NUCLEOTIDE SEQUENCE [LARGE SCALE GENOMIC DNA]</scope>
</reference>
<keyword evidence="2" id="KW-1185">Reference proteome</keyword>
<name>A0AAV2CXQ7_9ROSI</name>
<dbReference type="EMBL" id="OZ034814">
    <property type="protein sequence ID" value="CAL1361317.1"/>
    <property type="molecule type" value="Genomic_DNA"/>
</dbReference>
<organism evidence="1 2">
    <name type="scientific">Linum trigynum</name>
    <dbReference type="NCBI Taxonomy" id="586398"/>
    <lineage>
        <taxon>Eukaryota</taxon>
        <taxon>Viridiplantae</taxon>
        <taxon>Streptophyta</taxon>
        <taxon>Embryophyta</taxon>
        <taxon>Tracheophyta</taxon>
        <taxon>Spermatophyta</taxon>
        <taxon>Magnoliopsida</taxon>
        <taxon>eudicotyledons</taxon>
        <taxon>Gunneridae</taxon>
        <taxon>Pentapetalae</taxon>
        <taxon>rosids</taxon>
        <taxon>fabids</taxon>
        <taxon>Malpighiales</taxon>
        <taxon>Linaceae</taxon>
        <taxon>Linum</taxon>
    </lineage>
</organism>
<dbReference type="AlphaFoldDB" id="A0AAV2CXQ7"/>
<proteinExistence type="predicted"/>
<dbReference type="Proteomes" id="UP001497516">
    <property type="component" value="Chromosome 10"/>
</dbReference>
<evidence type="ECO:0000313" key="2">
    <source>
        <dbReference type="Proteomes" id="UP001497516"/>
    </source>
</evidence>
<evidence type="ECO:0000313" key="1">
    <source>
        <dbReference type="EMBL" id="CAL1361317.1"/>
    </source>
</evidence>
<protein>
    <submittedName>
        <fullName evidence="1">Uncharacterized protein</fullName>
    </submittedName>
</protein>